<keyword evidence="1" id="KW-0472">Membrane</keyword>
<dbReference type="EMBL" id="UHEN01000001">
    <property type="protein sequence ID" value="SUN06281.1"/>
    <property type="molecule type" value="Genomic_DNA"/>
</dbReference>
<name>A0A380IDU4_STRAI</name>
<dbReference type="NCBIfam" id="NF040982">
    <property type="entry name" value="ComGD"/>
    <property type="match status" value="1"/>
</dbReference>
<organism evidence="2 3">
    <name type="scientific">Streptococcus acidominimus</name>
    <dbReference type="NCBI Taxonomy" id="1326"/>
    <lineage>
        <taxon>Bacteria</taxon>
        <taxon>Bacillati</taxon>
        <taxon>Bacillota</taxon>
        <taxon>Bacilli</taxon>
        <taxon>Lactobacillales</taxon>
        <taxon>Streptococcaceae</taxon>
        <taxon>Streptococcus</taxon>
    </lineage>
</organism>
<reference evidence="2 3" key="1">
    <citation type="submission" date="2018-06" db="EMBL/GenBank/DDBJ databases">
        <authorList>
            <consortium name="Pathogen Informatics"/>
            <person name="Doyle S."/>
        </authorList>
    </citation>
    <scope>NUCLEOTIDE SEQUENCE [LARGE SCALE GENOMIC DNA]</scope>
    <source>
        <strain evidence="2 3">NCTC12957</strain>
    </source>
</reference>
<dbReference type="RefSeq" id="WP_322783609.1">
    <property type="nucleotide sequence ID" value="NZ_CAKOCW010000019.1"/>
</dbReference>
<feature type="transmembrane region" description="Helical" evidence="1">
    <location>
        <begin position="21"/>
        <end position="42"/>
    </location>
</feature>
<dbReference type="Proteomes" id="UP000255213">
    <property type="component" value="Unassembled WGS sequence"/>
</dbReference>
<protein>
    <submittedName>
        <fullName evidence="2">Competence protein ComYD</fullName>
    </submittedName>
</protein>
<keyword evidence="1" id="KW-1133">Transmembrane helix</keyword>
<evidence type="ECO:0000313" key="2">
    <source>
        <dbReference type="EMBL" id="SUN06281.1"/>
    </source>
</evidence>
<accession>A0A380IDU4</accession>
<keyword evidence="1" id="KW-0812">Transmembrane</keyword>
<dbReference type="AlphaFoldDB" id="A0A380IDU4"/>
<proteinExistence type="predicted"/>
<gene>
    <name evidence="2" type="primary">comYD</name>
    <name evidence="2" type="ORF">NCTC12957_00558</name>
</gene>
<evidence type="ECO:0000313" key="3">
    <source>
        <dbReference type="Proteomes" id="UP000255213"/>
    </source>
</evidence>
<evidence type="ECO:0000256" key="1">
    <source>
        <dbReference type="SAM" id="Phobius"/>
    </source>
</evidence>
<dbReference type="InterPro" id="IPR016785">
    <property type="entry name" value="ComGD"/>
</dbReference>
<sequence length="145" mass="16750">MNIMRNTQISLVRSPLRAYTLLESLLTLFIVSFVTILLSSSVRTVFTGVEERLFFLEFERMYKTSQQLAISSRRPVVLHLTGTTISNGYDRLKLPSTLQLQQERDLVFDYKGGNSSLLKIEFLARQKKVIYQLYLGSGNYKKTEK</sequence>